<sequence>MFKSLKNMWRMAQAATVLEQIVEEELRYNAHLSVGDYKAFARKIIEHSWELNKQTYSGKIGPRPKSVTIAICAVAEALERVEFGSDAHFILSSSFSTLSTHLIKNDFAYDLKKIDELLIDEALKRGARKLEEFANKSRDMFSYAGFSMEDFSGAEDPDAIGSENLEHTKQDAVIK</sequence>
<keyword evidence="2" id="KW-1185">Reference proteome</keyword>
<protein>
    <submittedName>
        <fullName evidence="1">Uncharacterized protein</fullName>
    </submittedName>
</protein>
<comment type="caution">
    <text evidence="1">The sequence shown here is derived from an EMBL/GenBank/DDBJ whole genome shotgun (WGS) entry which is preliminary data.</text>
</comment>
<accession>A0A552X5J7</accession>
<evidence type="ECO:0000313" key="1">
    <source>
        <dbReference type="EMBL" id="TRW50246.1"/>
    </source>
</evidence>
<evidence type="ECO:0000313" key="2">
    <source>
        <dbReference type="Proteomes" id="UP000320359"/>
    </source>
</evidence>
<name>A0A552X5J7_9GAMM</name>
<reference evidence="1 2" key="1">
    <citation type="submission" date="2019-07" db="EMBL/GenBank/DDBJ databases">
        <authorList>
            <person name="Yang M."/>
            <person name="Zhao D."/>
            <person name="Xiang H."/>
        </authorList>
    </citation>
    <scope>NUCLEOTIDE SEQUENCE [LARGE SCALE GENOMIC DNA]</scope>
    <source>
        <strain evidence="1 2">IM1326</strain>
    </source>
</reference>
<dbReference type="AlphaFoldDB" id="A0A552X5J7"/>
<dbReference type="OrthoDB" id="201870at135622"/>
<dbReference type="RefSeq" id="WP_143235030.1">
    <property type="nucleotide sequence ID" value="NZ_VJWL01000001.1"/>
</dbReference>
<proteinExistence type="predicted"/>
<dbReference type="EMBL" id="VJWL01000001">
    <property type="protein sequence ID" value="TRW50246.1"/>
    <property type="molecule type" value="Genomic_DNA"/>
</dbReference>
<dbReference type="Proteomes" id="UP000320359">
    <property type="component" value="Unassembled WGS sequence"/>
</dbReference>
<organism evidence="1 2">
    <name type="scientific">Aliidiomarina halalkaliphila</name>
    <dbReference type="NCBI Taxonomy" id="2593535"/>
    <lineage>
        <taxon>Bacteria</taxon>
        <taxon>Pseudomonadati</taxon>
        <taxon>Pseudomonadota</taxon>
        <taxon>Gammaproteobacteria</taxon>
        <taxon>Alteromonadales</taxon>
        <taxon>Idiomarinaceae</taxon>
        <taxon>Aliidiomarina</taxon>
    </lineage>
</organism>
<gene>
    <name evidence="1" type="ORF">FM042_05270</name>
</gene>